<dbReference type="AlphaFoldDB" id="A0AAD6G620"/>
<gene>
    <name evidence="1" type="ORF">N7458_001294</name>
</gene>
<organism evidence="1 2">
    <name type="scientific">Penicillium daleae</name>
    <dbReference type="NCBI Taxonomy" id="63821"/>
    <lineage>
        <taxon>Eukaryota</taxon>
        <taxon>Fungi</taxon>
        <taxon>Dikarya</taxon>
        <taxon>Ascomycota</taxon>
        <taxon>Pezizomycotina</taxon>
        <taxon>Eurotiomycetes</taxon>
        <taxon>Eurotiomycetidae</taxon>
        <taxon>Eurotiales</taxon>
        <taxon>Aspergillaceae</taxon>
        <taxon>Penicillium</taxon>
    </lineage>
</organism>
<protein>
    <recommendedName>
        <fullName evidence="3">MalT-like TPR region domain-containing protein</fullName>
    </recommendedName>
</protein>
<sequence>MYELMGYSPNAVEYAKQSLAIWEKTSRDSRELAMAHSHMCYALGSAWNGEEALAHARRAISYAEKLPEPERYTQFNLDRFLRNSGRARMALGQYDEALQDFDQAERLHKILYGPLNHYDGECALERAKIAVRKGDLAKAHELNEKSYKLVSMGKPTHSSVMASRYRQAVVCMQQGDDNAALNHLQYALQICQLNEAQRGDKGESARVKWRLAQIFDRKGFENEAKLFREDAEETKRQLDGTGNYTSGIKGDDSWDVYLSILCR</sequence>
<evidence type="ECO:0000313" key="2">
    <source>
        <dbReference type="Proteomes" id="UP001213681"/>
    </source>
</evidence>
<dbReference type="RefSeq" id="XP_056768784.1">
    <property type="nucleotide sequence ID" value="XM_056904677.1"/>
</dbReference>
<proteinExistence type="predicted"/>
<dbReference type="InterPro" id="IPR019734">
    <property type="entry name" value="TPR_rpt"/>
</dbReference>
<accession>A0AAD6G620</accession>
<dbReference type="Pfam" id="PF13424">
    <property type="entry name" value="TPR_12"/>
    <property type="match status" value="1"/>
</dbReference>
<dbReference type="InterPro" id="IPR011990">
    <property type="entry name" value="TPR-like_helical_dom_sf"/>
</dbReference>
<keyword evidence="2" id="KW-1185">Reference proteome</keyword>
<comment type="caution">
    <text evidence="1">The sequence shown here is derived from an EMBL/GenBank/DDBJ whole genome shotgun (WGS) entry which is preliminary data.</text>
</comment>
<dbReference type="Proteomes" id="UP001213681">
    <property type="component" value="Unassembled WGS sequence"/>
</dbReference>
<name>A0AAD6G620_9EURO</name>
<reference evidence="1" key="2">
    <citation type="journal article" date="2023" name="IMA Fungus">
        <title>Comparative genomic study of the Penicillium genus elucidates a diverse pangenome and 15 lateral gene transfer events.</title>
        <authorList>
            <person name="Petersen C."/>
            <person name="Sorensen T."/>
            <person name="Nielsen M.R."/>
            <person name="Sondergaard T.E."/>
            <person name="Sorensen J.L."/>
            <person name="Fitzpatrick D.A."/>
            <person name="Frisvad J.C."/>
            <person name="Nielsen K.L."/>
        </authorList>
    </citation>
    <scope>NUCLEOTIDE SEQUENCE</scope>
    <source>
        <strain evidence="1">IBT 16125</strain>
    </source>
</reference>
<dbReference type="GeneID" id="81594920"/>
<dbReference type="SMART" id="SM00028">
    <property type="entry name" value="TPR"/>
    <property type="match status" value="2"/>
</dbReference>
<reference evidence="1" key="1">
    <citation type="submission" date="2022-12" db="EMBL/GenBank/DDBJ databases">
        <authorList>
            <person name="Petersen C."/>
        </authorList>
    </citation>
    <scope>NUCLEOTIDE SEQUENCE</scope>
    <source>
        <strain evidence="1">IBT 16125</strain>
    </source>
</reference>
<evidence type="ECO:0008006" key="3">
    <source>
        <dbReference type="Google" id="ProtNLM"/>
    </source>
</evidence>
<dbReference type="SUPFAM" id="SSF48452">
    <property type="entry name" value="TPR-like"/>
    <property type="match status" value="2"/>
</dbReference>
<dbReference type="EMBL" id="JAPVEA010000002">
    <property type="protein sequence ID" value="KAJ5459742.1"/>
    <property type="molecule type" value="Genomic_DNA"/>
</dbReference>
<evidence type="ECO:0000313" key="1">
    <source>
        <dbReference type="EMBL" id="KAJ5459742.1"/>
    </source>
</evidence>
<dbReference type="Gene3D" id="1.25.40.10">
    <property type="entry name" value="Tetratricopeptide repeat domain"/>
    <property type="match status" value="2"/>
</dbReference>